<evidence type="ECO:0000256" key="6">
    <source>
        <dbReference type="ARBA" id="ARBA00023136"/>
    </source>
</evidence>
<dbReference type="PANTHER" id="PTHR48022">
    <property type="entry name" value="PLASTIDIC GLUCOSE TRANSPORTER 4"/>
    <property type="match status" value="1"/>
</dbReference>
<dbReference type="InterPro" id="IPR003663">
    <property type="entry name" value="Sugar/inositol_transpt"/>
</dbReference>
<gene>
    <name evidence="10" type="ORF">BELL_0689g00030</name>
</gene>
<feature type="domain" description="Major facilitator superfamily (MFS) profile" evidence="9">
    <location>
        <begin position="13"/>
        <end position="461"/>
    </location>
</feature>
<dbReference type="Pfam" id="PF00083">
    <property type="entry name" value="Sugar_tr"/>
    <property type="match status" value="1"/>
</dbReference>
<evidence type="ECO:0000313" key="11">
    <source>
        <dbReference type="Proteomes" id="UP000297229"/>
    </source>
</evidence>
<feature type="transmembrane region" description="Helical" evidence="8">
    <location>
        <begin position="343"/>
        <end position="363"/>
    </location>
</feature>
<evidence type="ECO:0000256" key="7">
    <source>
        <dbReference type="SAM" id="MobiDB-lite"/>
    </source>
</evidence>
<feature type="compositionally biased region" description="Polar residues" evidence="7">
    <location>
        <begin position="633"/>
        <end position="651"/>
    </location>
</feature>
<name>A0A4Z1JBN8_9HELO</name>
<feature type="transmembrane region" description="Helical" evidence="8">
    <location>
        <begin position="369"/>
        <end position="395"/>
    </location>
</feature>
<dbReference type="InterPro" id="IPR020846">
    <property type="entry name" value="MFS_dom"/>
</dbReference>
<dbReference type="InterPro" id="IPR005828">
    <property type="entry name" value="MFS_sugar_transport-like"/>
</dbReference>
<dbReference type="InterPro" id="IPR021858">
    <property type="entry name" value="Fun_TF"/>
</dbReference>
<dbReference type="Gene3D" id="1.20.1250.20">
    <property type="entry name" value="MFS general substrate transporter like domains"/>
    <property type="match status" value="1"/>
</dbReference>
<evidence type="ECO:0000256" key="5">
    <source>
        <dbReference type="ARBA" id="ARBA00022989"/>
    </source>
</evidence>
<comment type="subcellular location">
    <subcellularLocation>
        <location evidence="1">Membrane</location>
        <topology evidence="1">Multi-pass membrane protein</topology>
    </subcellularLocation>
</comment>
<sequence length="1210" mass="134785">MTIHTGAPLSWAITATAGSGFLLFGYDQGVMSGLHTGNAFTRQFPEIDTTPTGKGSSSLQGTVVAIYEIGCFFGSLFCFLFGERLGRRKCIMIGCVVLSIGAALQASSNTIPQLIVGRIVAGLGNGMNTSTIPVWHAELMKAHKRGKGLAVELAINIFGVMMAYWVDYGFSFVNSAAQFRVPLALQIVFAVVTFAGVLVLPESPRWLLAHDKHEEARHILWALEPNANSIEPSDAVIHQEMAEIQHAIYEERAAAEGSGGKRALLKNGPQRFLHRTLLGIGSQFMQQLSGINLITYYAPVIFETSVGLSHSISLLLSGFNGVAYFLSSLIPIWLIDRLGRRKLMLFAAAGQAVCMAILAGTISNGSASAGYVATVMLFLFNFFFAVGLLAIPWLLPTEYAPLAIRTPAASLASASNWIFTFLVVEITPVSINSIKWKTYIYFAVFNACFLPLIYFFYPETKNLTLEQIDELFIGEKVLLHWKESIIATDLPQEDLRAKFGEKTNVEHIDNGVLPKASFRRLCSGADLFLLWKAAVSFNPLSQRPPASLSKRSRHGPDQGVLFAVGDEGNVTSSDQNIVDVTPQVEKGSRIDDHPQIDLSHTHVAISYESPYNNKSLGENLEPLVPVTDEPSMYHSQLHSESPSLNTPNSMVVSYPDDNSSREDNDQYMQVDASRRSESSVYHRQASHGQSYSDEDHCISNLEAEHMTSPNHDVSSDRTDPKGAAADLLALRYLQQSKSATAVSQVSRPPPDNRSILTDINQAQMLEHEVFDNHQDGIFLPGSEFQESHSTLRDHLIYTARSNCPTRVGTPDLQAPDFSFAERSFSGNKGADLSSESAGHSRPPEITPQREYLLWKTWIDELAPWLDKFDNKRHFEHKIPIMARKIPHLKNSILALSARQIEMKETSESSSESLALYQEAIHLLLPELQSRDTAVIASCVILCVLEMMSCSPKEWRRHLEGCANLLEAVGINGFVGGVEEALFWCFARMDLCGALISQDITLIPVTRWASNVNFSSDVKLFRNRDNGFDTYANYAVFLCANCVAYLKACKGWAPETQDSRWIELVNLLDDWYTVRPEEMKPILSISLNESEIHRPFPTVLYGNGPAVSGNQLYHTAMLLMLQERPDRLQVQRRQKSIFWHARQICAISESNTHHGAWTNSIQPLWIAGKVMSHPSEHRAILDILKRIEQETGWVTSWRREDLKAWWGDYDN</sequence>
<feature type="region of interest" description="Disordered" evidence="7">
    <location>
        <begin position="633"/>
        <end position="693"/>
    </location>
</feature>
<evidence type="ECO:0000256" key="3">
    <source>
        <dbReference type="ARBA" id="ARBA00022448"/>
    </source>
</evidence>
<reference evidence="10 11" key="1">
    <citation type="submission" date="2017-12" db="EMBL/GenBank/DDBJ databases">
        <title>Comparative genomics of Botrytis spp.</title>
        <authorList>
            <person name="Valero-Jimenez C.A."/>
            <person name="Tapia P."/>
            <person name="Veloso J."/>
            <person name="Silva-Moreno E."/>
            <person name="Staats M."/>
            <person name="Valdes J.H."/>
            <person name="Van Kan J.A.L."/>
        </authorList>
    </citation>
    <scope>NUCLEOTIDE SEQUENCE [LARGE SCALE GENOMIC DNA]</scope>
    <source>
        <strain evidence="10 11">Be9601</strain>
    </source>
</reference>
<dbReference type="FunFam" id="1.20.1250.20:FF:000061">
    <property type="entry name" value="MFS sugar transporter"/>
    <property type="match status" value="1"/>
</dbReference>
<feature type="transmembrane region" description="Helical" evidence="8">
    <location>
        <begin position="181"/>
        <end position="200"/>
    </location>
</feature>
<dbReference type="GO" id="GO:0016020">
    <property type="term" value="C:membrane"/>
    <property type="evidence" value="ECO:0007669"/>
    <property type="project" value="UniProtKB-SubCell"/>
</dbReference>
<protein>
    <recommendedName>
        <fullName evidence="9">Major facilitator superfamily (MFS) profile domain-containing protein</fullName>
    </recommendedName>
</protein>
<comment type="similarity">
    <text evidence="2">Belongs to the major facilitator superfamily. Sugar transporter (TC 2.A.1.1) family.</text>
</comment>
<dbReference type="InterPro" id="IPR036259">
    <property type="entry name" value="MFS_trans_sf"/>
</dbReference>
<feature type="transmembrane region" description="Helical" evidence="8">
    <location>
        <begin position="64"/>
        <end position="82"/>
    </location>
</feature>
<feature type="transmembrane region" description="Helical" evidence="8">
    <location>
        <begin position="310"/>
        <end position="334"/>
    </location>
</feature>
<dbReference type="PROSITE" id="PS50850">
    <property type="entry name" value="MFS"/>
    <property type="match status" value="1"/>
</dbReference>
<evidence type="ECO:0000256" key="1">
    <source>
        <dbReference type="ARBA" id="ARBA00004141"/>
    </source>
</evidence>
<feature type="compositionally biased region" description="Polar residues" evidence="7">
    <location>
        <begin position="678"/>
        <end position="691"/>
    </location>
</feature>
<dbReference type="NCBIfam" id="TIGR00879">
    <property type="entry name" value="SP"/>
    <property type="match status" value="1"/>
</dbReference>
<keyword evidence="5 8" id="KW-1133">Transmembrane helix</keyword>
<keyword evidence="11" id="KW-1185">Reference proteome</keyword>
<evidence type="ECO:0000256" key="8">
    <source>
        <dbReference type="SAM" id="Phobius"/>
    </source>
</evidence>
<keyword evidence="4 8" id="KW-0812">Transmembrane</keyword>
<organism evidence="10 11">
    <name type="scientific">Botrytis elliptica</name>
    <dbReference type="NCBI Taxonomy" id="278938"/>
    <lineage>
        <taxon>Eukaryota</taxon>
        <taxon>Fungi</taxon>
        <taxon>Dikarya</taxon>
        <taxon>Ascomycota</taxon>
        <taxon>Pezizomycotina</taxon>
        <taxon>Leotiomycetes</taxon>
        <taxon>Helotiales</taxon>
        <taxon>Sclerotiniaceae</taxon>
        <taxon>Botrytis</taxon>
    </lineage>
</organism>
<evidence type="ECO:0000313" key="10">
    <source>
        <dbReference type="EMBL" id="TGO70654.1"/>
    </source>
</evidence>
<comment type="caution">
    <text evidence="10">The sequence shown here is derived from an EMBL/GenBank/DDBJ whole genome shotgun (WGS) entry which is preliminary data.</text>
</comment>
<accession>A0A4Z1JBN8</accession>
<feature type="transmembrane region" description="Helical" evidence="8">
    <location>
        <begin position="7"/>
        <end position="26"/>
    </location>
</feature>
<proteinExistence type="inferred from homology"/>
<feature type="transmembrane region" description="Helical" evidence="8">
    <location>
        <begin position="149"/>
        <end position="166"/>
    </location>
</feature>
<feature type="transmembrane region" description="Helical" evidence="8">
    <location>
        <begin position="439"/>
        <end position="457"/>
    </location>
</feature>
<dbReference type="CDD" id="cd17356">
    <property type="entry name" value="MFS_HXT"/>
    <property type="match status" value="1"/>
</dbReference>
<keyword evidence="3" id="KW-0813">Transport</keyword>
<evidence type="ECO:0000256" key="4">
    <source>
        <dbReference type="ARBA" id="ARBA00022692"/>
    </source>
</evidence>
<dbReference type="SUPFAM" id="SSF103473">
    <property type="entry name" value="MFS general substrate transporter"/>
    <property type="match status" value="1"/>
</dbReference>
<dbReference type="AlphaFoldDB" id="A0A4Z1JBN8"/>
<keyword evidence="6 8" id="KW-0472">Membrane</keyword>
<evidence type="ECO:0000256" key="2">
    <source>
        <dbReference type="ARBA" id="ARBA00010992"/>
    </source>
</evidence>
<dbReference type="EMBL" id="PQXM01000687">
    <property type="protein sequence ID" value="TGO70654.1"/>
    <property type="molecule type" value="Genomic_DNA"/>
</dbReference>
<dbReference type="CDD" id="cd12148">
    <property type="entry name" value="fungal_TF_MHR"/>
    <property type="match status" value="1"/>
</dbReference>
<dbReference type="Pfam" id="PF11951">
    <property type="entry name" value="Fungal_trans_2"/>
    <property type="match status" value="1"/>
</dbReference>
<dbReference type="PANTHER" id="PTHR48022:SF28">
    <property type="entry name" value="MAJOR FACILITATOR SUPERFAMILY (MFS) PROFILE DOMAIN-CONTAINING PROTEIN-RELATED"/>
    <property type="match status" value="1"/>
</dbReference>
<dbReference type="GO" id="GO:0005351">
    <property type="term" value="F:carbohydrate:proton symporter activity"/>
    <property type="evidence" value="ECO:0007669"/>
    <property type="project" value="TreeGrafter"/>
</dbReference>
<dbReference type="PRINTS" id="PR00171">
    <property type="entry name" value="SUGRTRNSPORT"/>
</dbReference>
<evidence type="ECO:0000259" key="9">
    <source>
        <dbReference type="PROSITE" id="PS50850"/>
    </source>
</evidence>
<dbReference type="Proteomes" id="UP000297229">
    <property type="component" value="Unassembled WGS sequence"/>
</dbReference>
<dbReference type="InterPro" id="IPR050360">
    <property type="entry name" value="MFS_Sugar_Transporters"/>
</dbReference>